<evidence type="ECO:0000259" key="5">
    <source>
        <dbReference type="PROSITE" id="PS50995"/>
    </source>
</evidence>
<dbReference type="InterPro" id="IPR023187">
    <property type="entry name" value="Tscrpt_reg_MarR-type_CS"/>
</dbReference>
<dbReference type="PANTHER" id="PTHR39515">
    <property type="entry name" value="CONSERVED PROTEIN"/>
    <property type="match status" value="1"/>
</dbReference>
<dbReference type="STRING" id="260086.SAMN05216207_1009118"/>
<keyword evidence="3" id="KW-0804">Transcription</keyword>
<accession>A0A1I4WVP4</accession>
<reference evidence="6 7" key="1">
    <citation type="submission" date="2016-10" db="EMBL/GenBank/DDBJ databases">
        <authorList>
            <person name="de Groot N.N."/>
        </authorList>
    </citation>
    <scope>NUCLEOTIDE SEQUENCE [LARGE SCALE GENOMIC DNA]</scope>
    <source>
        <strain evidence="6 7">CGMCC 4.1877</strain>
    </source>
</reference>
<dbReference type="EMBL" id="FOUY01000009">
    <property type="protein sequence ID" value="SFN17452.1"/>
    <property type="molecule type" value="Genomic_DNA"/>
</dbReference>
<dbReference type="GO" id="GO:0003700">
    <property type="term" value="F:DNA-binding transcription factor activity"/>
    <property type="evidence" value="ECO:0007669"/>
    <property type="project" value="InterPro"/>
</dbReference>
<dbReference type="InterPro" id="IPR036390">
    <property type="entry name" value="WH_DNA-bd_sf"/>
</dbReference>
<dbReference type="RefSeq" id="WP_093341234.1">
    <property type="nucleotide sequence ID" value="NZ_FOUY01000009.1"/>
</dbReference>
<evidence type="ECO:0000256" key="4">
    <source>
        <dbReference type="SAM" id="MobiDB-lite"/>
    </source>
</evidence>
<organism evidence="6 7">
    <name type="scientific">Pseudonocardia ammonioxydans</name>
    <dbReference type="NCBI Taxonomy" id="260086"/>
    <lineage>
        <taxon>Bacteria</taxon>
        <taxon>Bacillati</taxon>
        <taxon>Actinomycetota</taxon>
        <taxon>Actinomycetes</taxon>
        <taxon>Pseudonocardiales</taxon>
        <taxon>Pseudonocardiaceae</taxon>
        <taxon>Pseudonocardia</taxon>
    </lineage>
</organism>
<keyword evidence="1" id="KW-0805">Transcription regulation</keyword>
<feature type="compositionally biased region" description="Basic and acidic residues" evidence="4">
    <location>
        <begin position="156"/>
        <end position="166"/>
    </location>
</feature>
<evidence type="ECO:0000256" key="1">
    <source>
        <dbReference type="ARBA" id="ARBA00023015"/>
    </source>
</evidence>
<dbReference type="GO" id="GO:0003677">
    <property type="term" value="F:DNA binding"/>
    <property type="evidence" value="ECO:0007669"/>
    <property type="project" value="UniProtKB-KW"/>
</dbReference>
<evidence type="ECO:0000313" key="7">
    <source>
        <dbReference type="Proteomes" id="UP000199614"/>
    </source>
</evidence>
<dbReference type="InterPro" id="IPR000835">
    <property type="entry name" value="HTH_MarR-typ"/>
</dbReference>
<keyword evidence="7" id="KW-1185">Reference proteome</keyword>
<name>A0A1I4WVP4_PSUAM</name>
<dbReference type="PROSITE" id="PS50995">
    <property type="entry name" value="HTH_MARR_2"/>
    <property type="match status" value="1"/>
</dbReference>
<proteinExistence type="predicted"/>
<evidence type="ECO:0000256" key="2">
    <source>
        <dbReference type="ARBA" id="ARBA00023125"/>
    </source>
</evidence>
<dbReference type="SMART" id="SM00347">
    <property type="entry name" value="HTH_MARR"/>
    <property type="match status" value="1"/>
</dbReference>
<dbReference type="Pfam" id="PF12802">
    <property type="entry name" value="MarR_2"/>
    <property type="match status" value="1"/>
</dbReference>
<dbReference type="PANTHER" id="PTHR39515:SF2">
    <property type="entry name" value="HTH-TYPE TRANSCRIPTIONAL REGULATOR RV0880"/>
    <property type="match status" value="1"/>
</dbReference>
<dbReference type="SUPFAM" id="SSF46785">
    <property type="entry name" value="Winged helix' DNA-binding domain"/>
    <property type="match status" value="1"/>
</dbReference>
<gene>
    <name evidence="6" type="ORF">SAMN05216207_1009118</name>
</gene>
<evidence type="ECO:0000313" key="6">
    <source>
        <dbReference type="EMBL" id="SFN17452.1"/>
    </source>
</evidence>
<protein>
    <submittedName>
        <fullName evidence="6">DNA-binding transcriptional regulator, MarR family</fullName>
    </submittedName>
</protein>
<dbReference type="InterPro" id="IPR052526">
    <property type="entry name" value="HTH-type_Bedaq_tolerance"/>
</dbReference>
<dbReference type="InterPro" id="IPR036388">
    <property type="entry name" value="WH-like_DNA-bd_sf"/>
</dbReference>
<keyword evidence="2 6" id="KW-0238">DNA-binding</keyword>
<evidence type="ECO:0000256" key="3">
    <source>
        <dbReference type="ARBA" id="ARBA00023163"/>
    </source>
</evidence>
<sequence>MRPAEPTAEPDEAELELADTVVRELFLVTRQVKRSAERHRPEMIVDMAGYHVLAHLHFGGPQRATEVAATFHTDPSTISRQVSSLVRTGLVERRADPADGRASLLAATADGVRVIETERRRRARVIAQVLGSWEPADRDALTGLLGRFLADFQEHEAQHAEARTTEVHTNTDLQHDRAQES</sequence>
<dbReference type="OrthoDB" id="5148120at2"/>
<dbReference type="PROSITE" id="PS01117">
    <property type="entry name" value="HTH_MARR_1"/>
    <property type="match status" value="1"/>
</dbReference>
<dbReference type="AlphaFoldDB" id="A0A1I4WVP4"/>
<feature type="region of interest" description="Disordered" evidence="4">
    <location>
        <begin position="156"/>
        <end position="181"/>
    </location>
</feature>
<dbReference type="Proteomes" id="UP000199614">
    <property type="component" value="Unassembled WGS sequence"/>
</dbReference>
<feature type="domain" description="HTH marR-type" evidence="5">
    <location>
        <begin position="18"/>
        <end position="150"/>
    </location>
</feature>
<dbReference type="Gene3D" id="1.10.10.10">
    <property type="entry name" value="Winged helix-like DNA-binding domain superfamily/Winged helix DNA-binding domain"/>
    <property type="match status" value="1"/>
</dbReference>